<gene>
    <name evidence="2" type="ORF">EHQ64_10000</name>
</gene>
<feature type="region of interest" description="Disordered" evidence="1">
    <location>
        <begin position="395"/>
        <end position="417"/>
    </location>
</feature>
<evidence type="ECO:0000313" key="2">
    <source>
        <dbReference type="EMBL" id="TGL61689.1"/>
    </source>
</evidence>
<name>A0A4R9K618_9LEPT</name>
<dbReference type="AlphaFoldDB" id="A0A4R9K618"/>
<organism evidence="2 3">
    <name type="scientific">Leptospira sarikeiensis</name>
    <dbReference type="NCBI Taxonomy" id="2484943"/>
    <lineage>
        <taxon>Bacteria</taxon>
        <taxon>Pseudomonadati</taxon>
        <taxon>Spirochaetota</taxon>
        <taxon>Spirochaetia</taxon>
        <taxon>Leptospirales</taxon>
        <taxon>Leptospiraceae</taxon>
        <taxon>Leptospira</taxon>
    </lineage>
</organism>
<sequence>MQTLAQWPSPNDLNFLDRSETSSAIPNPDEYIQSILAWAKEKQAGEYFFVPLEEWPPREEYLSSLPSYPISNSEKVLGTSSLSYLLPPVLFGNKLCIWTTDGDGKSLTDSYFHVLEKIGKAEAQLSGFFGEEIQSILKIVWKEEEKHSVSYLLEKKLWGKKENGQRLSSPLSPESAFFVGSLTDIREITEYELNTETNSELEAAILRFLFKRTNSKYFSLLGALGKSGAQDRFVILPKTHFSFGLQLLLLFTVFAEAYEELVSLWIEERPQLKDALIKLEEWTHKESHPHSESGMYAIFEERIVRLLDKYSDRTDRFLLKRLEEEYFRSKKNLISYSTERKTEIEEKLIPDLLSQLDSHSKLKFPEDLQSEWEKIGKTLQDRLENLLSERKNLLIPSSEGDGKSPESWNILIGQRSD</sequence>
<evidence type="ECO:0000256" key="1">
    <source>
        <dbReference type="SAM" id="MobiDB-lite"/>
    </source>
</evidence>
<dbReference type="OrthoDB" id="317633at2"/>
<dbReference type="Proteomes" id="UP000297762">
    <property type="component" value="Unassembled WGS sequence"/>
</dbReference>
<proteinExistence type="predicted"/>
<dbReference type="EMBL" id="RQGF01000025">
    <property type="protein sequence ID" value="TGL61689.1"/>
    <property type="molecule type" value="Genomic_DNA"/>
</dbReference>
<reference evidence="2" key="1">
    <citation type="journal article" date="2019" name="PLoS Negl. Trop. Dis.">
        <title>Revisiting the worldwide diversity of Leptospira species in the environment.</title>
        <authorList>
            <person name="Vincent A.T."/>
            <person name="Schiettekatte O."/>
            <person name="Bourhy P."/>
            <person name="Veyrier F.J."/>
            <person name="Picardeau M."/>
        </authorList>
    </citation>
    <scope>NUCLEOTIDE SEQUENCE [LARGE SCALE GENOMIC DNA]</scope>
    <source>
        <strain evidence="2">201702455</strain>
    </source>
</reference>
<comment type="caution">
    <text evidence="2">The sequence shown here is derived from an EMBL/GenBank/DDBJ whole genome shotgun (WGS) entry which is preliminary data.</text>
</comment>
<accession>A0A4R9K618</accession>
<keyword evidence="3" id="KW-1185">Reference proteome</keyword>
<dbReference type="RefSeq" id="WP_135649342.1">
    <property type="nucleotide sequence ID" value="NZ_RQGF01000025.1"/>
</dbReference>
<protein>
    <submittedName>
        <fullName evidence="2">Uncharacterized protein</fullName>
    </submittedName>
</protein>
<evidence type="ECO:0000313" key="3">
    <source>
        <dbReference type="Proteomes" id="UP000297762"/>
    </source>
</evidence>